<sequence length="320" mass="37799">MRKITAKREEEEKEREAAAEKENEGKDAIGKAKSKRKQRRKRTADAILGDVMHDAMRLRDLGQKPSADFVYKKTQERVYEEEYGHKPPSSRDLSQKVVPFPPDFTMHRLLKFSPGDTAECSTYNGMNTFALTKEDPWPERAITRANPVWSRRMKEEDEIHNKGKGLKEMEKRMYEPREGYNLEGEFLDSMDEFAHWESEFLNFLRTTSLPLRRHLPFLHEWYRYYAHRNIRAEKHYIACRNALLLQTKCSKEFFNQTESRVARFRAILSEAHRSLSSPNYDPLRMKKSDLAPFMRMNDSEFAAWREKDKEARNLIVAGLP</sequence>
<feature type="compositionally biased region" description="Basic and acidic residues" evidence="1">
    <location>
        <begin position="1"/>
        <end position="30"/>
    </location>
</feature>
<dbReference type="OrthoDB" id="278006at2759"/>
<gene>
    <name evidence="2" type="ORF">ADEAN_000428800</name>
</gene>
<protein>
    <submittedName>
        <fullName evidence="2">Uncharacterized protein</fullName>
    </submittedName>
</protein>
<proteinExistence type="predicted"/>
<evidence type="ECO:0000313" key="3">
    <source>
        <dbReference type="Proteomes" id="UP000515908"/>
    </source>
</evidence>
<evidence type="ECO:0000313" key="2">
    <source>
        <dbReference type="EMBL" id="CAD2216810.1"/>
    </source>
</evidence>
<organism evidence="2 3">
    <name type="scientific">Angomonas deanei</name>
    <dbReference type="NCBI Taxonomy" id="59799"/>
    <lineage>
        <taxon>Eukaryota</taxon>
        <taxon>Discoba</taxon>
        <taxon>Euglenozoa</taxon>
        <taxon>Kinetoplastea</taxon>
        <taxon>Metakinetoplastina</taxon>
        <taxon>Trypanosomatida</taxon>
        <taxon>Trypanosomatidae</taxon>
        <taxon>Strigomonadinae</taxon>
        <taxon>Angomonas</taxon>
    </lineage>
</organism>
<feature type="compositionally biased region" description="Basic residues" evidence="1">
    <location>
        <begin position="32"/>
        <end position="42"/>
    </location>
</feature>
<name>A0A7G2CAC2_9TRYP</name>
<reference evidence="2 3" key="1">
    <citation type="submission" date="2020-08" db="EMBL/GenBank/DDBJ databases">
        <authorList>
            <person name="Newling K."/>
            <person name="Davey J."/>
            <person name="Forrester S."/>
        </authorList>
    </citation>
    <scope>NUCLEOTIDE SEQUENCE [LARGE SCALE GENOMIC DNA]</scope>
    <source>
        <strain evidence="3">Crithidia deanei Carvalho (ATCC PRA-265)</strain>
    </source>
</reference>
<dbReference type="EMBL" id="LR877151">
    <property type="protein sequence ID" value="CAD2216810.1"/>
    <property type="molecule type" value="Genomic_DNA"/>
</dbReference>
<evidence type="ECO:0000256" key="1">
    <source>
        <dbReference type="SAM" id="MobiDB-lite"/>
    </source>
</evidence>
<accession>A0A7G2CAC2</accession>
<dbReference type="AlphaFoldDB" id="A0A7G2CAC2"/>
<dbReference type="Proteomes" id="UP000515908">
    <property type="component" value="Chromosome 07"/>
</dbReference>
<feature type="region of interest" description="Disordered" evidence="1">
    <location>
        <begin position="1"/>
        <end position="44"/>
    </location>
</feature>
<dbReference type="VEuPathDB" id="TriTrypDB:ADEAN_000428800"/>
<keyword evidence="3" id="KW-1185">Reference proteome</keyword>